<reference evidence="1 2" key="1">
    <citation type="submission" date="2017-11" db="EMBL/GenBank/DDBJ databases">
        <title>De novo assembly and phasing of dikaryotic genomes from two isolates of Puccinia coronata f. sp. avenae, the causal agent of oat crown rust.</title>
        <authorList>
            <person name="Miller M.E."/>
            <person name="Zhang Y."/>
            <person name="Omidvar V."/>
            <person name="Sperschneider J."/>
            <person name="Schwessinger B."/>
            <person name="Raley C."/>
            <person name="Palmer J.M."/>
            <person name="Garnica D."/>
            <person name="Upadhyaya N."/>
            <person name="Rathjen J."/>
            <person name="Taylor J.M."/>
            <person name="Park R.F."/>
            <person name="Dodds P.N."/>
            <person name="Hirsch C.D."/>
            <person name="Kianian S.F."/>
            <person name="Figueroa M."/>
        </authorList>
    </citation>
    <scope>NUCLEOTIDE SEQUENCE [LARGE SCALE GENOMIC DNA]</scope>
    <source>
        <strain evidence="1">12NC29</strain>
    </source>
</reference>
<comment type="caution">
    <text evidence="1">The sequence shown here is derived from an EMBL/GenBank/DDBJ whole genome shotgun (WGS) entry which is preliminary data.</text>
</comment>
<proteinExistence type="predicted"/>
<protein>
    <submittedName>
        <fullName evidence="1">Uncharacterized protein</fullName>
    </submittedName>
</protein>
<evidence type="ECO:0000313" key="1">
    <source>
        <dbReference type="EMBL" id="PLW14568.1"/>
    </source>
</evidence>
<organism evidence="1 2">
    <name type="scientific">Puccinia coronata f. sp. avenae</name>
    <dbReference type="NCBI Taxonomy" id="200324"/>
    <lineage>
        <taxon>Eukaryota</taxon>
        <taxon>Fungi</taxon>
        <taxon>Dikarya</taxon>
        <taxon>Basidiomycota</taxon>
        <taxon>Pucciniomycotina</taxon>
        <taxon>Pucciniomycetes</taxon>
        <taxon>Pucciniales</taxon>
        <taxon>Pucciniaceae</taxon>
        <taxon>Puccinia</taxon>
    </lineage>
</organism>
<dbReference type="STRING" id="200324.A0A2N5SMV4"/>
<accession>A0A2N5SMV4</accession>
<name>A0A2N5SMV4_9BASI</name>
<gene>
    <name evidence="1" type="ORF">PCANC_15742</name>
</gene>
<dbReference type="PANTHER" id="PTHR33266:SF1">
    <property type="entry name" value="F-BOX DOMAIN-CONTAINING PROTEIN"/>
    <property type="match status" value="1"/>
</dbReference>
<keyword evidence="2" id="KW-1185">Reference proteome</keyword>
<dbReference type="AlphaFoldDB" id="A0A2N5SMV4"/>
<dbReference type="OrthoDB" id="2497424at2759"/>
<dbReference type="EMBL" id="PGCJ01000918">
    <property type="protein sequence ID" value="PLW14568.1"/>
    <property type="molecule type" value="Genomic_DNA"/>
</dbReference>
<dbReference type="Proteomes" id="UP000235388">
    <property type="component" value="Unassembled WGS sequence"/>
</dbReference>
<dbReference type="PANTHER" id="PTHR33266">
    <property type="entry name" value="CHROMOSOME 15, WHOLE GENOME SHOTGUN SEQUENCE"/>
    <property type="match status" value="1"/>
</dbReference>
<sequence length="331" mass="37238">MFPVVANLFERQDPKQTKQDRLKEWNDYTEVASMGVLNNSKRKQKEFTTAVLEEMDKFASRADPTIQGAGNGLNKSTLFINERSSLRVLLAIDEARPLLENPGPRFTNKMLFFQTFRRKIRAIPSDRGFFVILVDCATSHLANNSVFPSKKTDPGTRYGFVGNDWLFAPIYEIALFDAMVPSKPPQFWEELVSLQRLFQYGSPVFGAFYCDALEEKRYPGEIQMAIVELAYSQLLEPSKGIVTRAQAFASLGPTIQPHINPTLFHLNTELIASHAAHCDHITLDGDMVMSNYPSQFMLAVAAMKFLKDNNKLLQCIQALTTMDIAGGTVHS</sequence>
<evidence type="ECO:0000313" key="2">
    <source>
        <dbReference type="Proteomes" id="UP000235388"/>
    </source>
</evidence>